<dbReference type="OMA" id="INIHFAN"/>
<proteinExistence type="inferred from homology"/>
<dbReference type="GO" id="GO:0005794">
    <property type="term" value="C:Golgi apparatus"/>
    <property type="evidence" value="ECO:0007669"/>
    <property type="project" value="UniProtKB-SubCell"/>
</dbReference>
<dbReference type="AlphaFoldDB" id="A0A7N1A2U3"/>
<dbReference type="FunFam" id="1.25.40.660:FF:000003">
    <property type="entry name" value="Vacuolar protein sorting-associated protein 35"/>
    <property type="match status" value="1"/>
</dbReference>
<dbReference type="Pfam" id="PF03635">
    <property type="entry name" value="Vps35"/>
    <property type="match status" value="1"/>
</dbReference>
<dbReference type="Gramene" id="Kaladp0084s0003.1.v1.1">
    <property type="protein sequence ID" value="Kaladp0084s0003.1.v1.1"/>
    <property type="gene ID" value="Kaladp0084s0003.v1.1"/>
</dbReference>
<evidence type="ECO:0008006" key="14">
    <source>
        <dbReference type="Google" id="ProtNLM"/>
    </source>
</evidence>
<dbReference type="PANTHER" id="PTHR11099">
    <property type="entry name" value="VACUOLAR SORTING PROTEIN 35"/>
    <property type="match status" value="1"/>
</dbReference>
<dbReference type="Gene3D" id="1.25.40.660">
    <property type="entry name" value="Vacuolar protein sorting-associated protein 35, helical subcomplex Vps35-C"/>
    <property type="match status" value="1"/>
</dbReference>
<dbReference type="PANTHER" id="PTHR11099:SF0">
    <property type="entry name" value="VACUOLAR PROTEIN SORTING-ASSOCIATED PROTEIN 35"/>
    <property type="match status" value="1"/>
</dbReference>
<dbReference type="GO" id="GO:0005829">
    <property type="term" value="C:cytosol"/>
    <property type="evidence" value="ECO:0007669"/>
    <property type="project" value="GOC"/>
</dbReference>
<dbReference type="EnsemblPlants" id="Kaladp0084s0003.1.v1.1">
    <property type="protein sequence ID" value="Kaladp0084s0003.1.v1.1"/>
    <property type="gene ID" value="Kaladp0084s0003.v1.1"/>
</dbReference>
<evidence type="ECO:0000256" key="4">
    <source>
        <dbReference type="ARBA" id="ARBA00004546"/>
    </source>
</evidence>
<evidence type="ECO:0000313" key="12">
    <source>
        <dbReference type="EnsemblPlants" id="Kaladp0084s0003.1.v1.1"/>
    </source>
</evidence>
<evidence type="ECO:0000256" key="3">
    <source>
        <dbReference type="ARBA" id="ARBA00004496"/>
    </source>
</evidence>
<name>A0A7N1A2U3_KALFE</name>
<evidence type="ECO:0000256" key="8">
    <source>
        <dbReference type="ARBA" id="ARBA00022753"/>
    </source>
</evidence>
<protein>
    <recommendedName>
        <fullName evidence="14">Vacuolar protein sorting-associated protein 35</fullName>
    </recommendedName>
</protein>
<evidence type="ECO:0000256" key="6">
    <source>
        <dbReference type="ARBA" id="ARBA00022448"/>
    </source>
</evidence>
<dbReference type="GO" id="GO:0042147">
    <property type="term" value="P:retrograde transport, endosome to Golgi"/>
    <property type="evidence" value="ECO:0007669"/>
    <property type="project" value="InterPro"/>
</dbReference>
<comment type="subcellular location">
    <subcellularLocation>
        <location evidence="3">Cytoplasm</location>
    </subcellularLocation>
    <subcellularLocation>
        <location evidence="1">Endosome membrane</location>
        <topology evidence="1">Peripheral membrane protein</topology>
        <orientation evidence="1">Cytoplasmic side</orientation>
    </subcellularLocation>
    <subcellularLocation>
        <location evidence="4">Golgi apparatus</location>
        <location evidence="4">trans-Golgi network membrane</location>
        <topology evidence="4">Peripheral membrane protein</topology>
        <orientation evidence="4">Cytoplasmic side</orientation>
    </subcellularLocation>
    <subcellularLocation>
        <location evidence="2">Prevacuolar compartment membrane</location>
        <topology evidence="2">Peripheral membrane protein</topology>
        <orientation evidence="2">Cytoplasmic side</orientation>
    </subcellularLocation>
</comment>
<keyword evidence="8" id="KW-0967">Endosome</keyword>
<dbReference type="InterPro" id="IPR042491">
    <property type="entry name" value="Vps35_C"/>
</dbReference>
<evidence type="ECO:0000313" key="13">
    <source>
        <dbReference type="Proteomes" id="UP000594263"/>
    </source>
</evidence>
<dbReference type="GO" id="GO:0006886">
    <property type="term" value="P:intracellular protein transport"/>
    <property type="evidence" value="ECO:0007669"/>
    <property type="project" value="TreeGrafter"/>
</dbReference>
<evidence type="ECO:0000256" key="5">
    <source>
        <dbReference type="ARBA" id="ARBA00006536"/>
    </source>
</evidence>
<evidence type="ECO:0000256" key="11">
    <source>
        <dbReference type="ARBA" id="ARBA00023136"/>
    </source>
</evidence>
<dbReference type="GO" id="GO:0010008">
    <property type="term" value="C:endosome membrane"/>
    <property type="evidence" value="ECO:0007669"/>
    <property type="project" value="UniProtKB-SubCell"/>
</dbReference>
<dbReference type="InterPro" id="IPR005378">
    <property type="entry name" value="Vps35"/>
</dbReference>
<keyword evidence="11" id="KW-0472">Membrane</keyword>
<dbReference type="Proteomes" id="UP000594263">
    <property type="component" value="Unplaced"/>
</dbReference>
<keyword evidence="9" id="KW-0653">Protein transport</keyword>
<dbReference type="GO" id="GO:0030906">
    <property type="term" value="C:retromer, cargo-selective complex"/>
    <property type="evidence" value="ECO:0007669"/>
    <property type="project" value="InterPro"/>
</dbReference>
<evidence type="ECO:0000256" key="9">
    <source>
        <dbReference type="ARBA" id="ARBA00022927"/>
    </source>
</evidence>
<organism evidence="12 13">
    <name type="scientific">Kalanchoe fedtschenkoi</name>
    <name type="common">Lavender scallops</name>
    <name type="synonym">South American air plant</name>
    <dbReference type="NCBI Taxonomy" id="63787"/>
    <lineage>
        <taxon>Eukaryota</taxon>
        <taxon>Viridiplantae</taxon>
        <taxon>Streptophyta</taxon>
        <taxon>Embryophyta</taxon>
        <taxon>Tracheophyta</taxon>
        <taxon>Spermatophyta</taxon>
        <taxon>Magnoliopsida</taxon>
        <taxon>eudicotyledons</taxon>
        <taxon>Gunneridae</taxon>
        <taxon>Pentapetalae</taxon>
        <taxon>Saxifragales</taxon>
        <taxon>Crassulaceae</taxon>
        <taxon>Kalanchoe</taxon>
    </lineage>
</organism>
<keyword evidence="10" id="KW-0333">Golgi apparatus</keyword>
<reference evidence="12" key="1">
    <citation type="submission" date="2021-01" db="UniProtKB">
        <authorList>
            <consortium name="EnsemblPlants"/>
        </authorList>
    </citation>
    <scope>IDENTIFICATION</scope>
</reference>
<evidence type="ECO:0000256" key="2">
    <source>
        <dbReference type="ARBA" id="ARBA00004179"/>
    </source>
</evidence>
<evidence type="ECO:0000256" key="7">
    <source>
        <dbReference type="ARBA" id="ARBA00022490"/>
    </source>
</evidence>
<evidence type="ECO:0000256" key="10">
    <source>
        <dbReference type="ARBA" id="ARBA00023034"/>
    </source>
</evidence>
<accession>A0A7N1A2U3</accession>
<keyword evidence="13" id="KW-1185">Reference proteome</keyword>
<dbReference type="GO" id="GO:0005770">
    <property type="term" value="C:late endosome"/>
    <property type="evidence" value="ECO:0007669"/>
    <property type="project" value="TreeGrafter"/>
</dbReference>
<evidence type="ECO:0000256" key="1">
    <source>
        <dbReference type="ARBA" id="ARBA00004125"/>
    </source>
</evidence>
<comment type="similarity">
    <text evidence="5">Belongs to the VPS35 family.</text>
</comment>
<keyword evidence="6" id="KW-0813">Transport</keyword>
<keyword evidence="7" id="KW-0963">Cytoplasm</keyword>
<sequence>MQIMLLFDFQGACVTKLSSKGKLEDGRATKQLVALLSAPLEKYNDIVTVLTLSNYPHVLEYLDNKTSKIMAVVIIQNIMKNYTFISTADRVESLFTLIRGLIKDQERGTHDEVDEEDFTEEQNAVARLLHMLHTDDLEEISKIIFTVKKHILTGGPKRLPFTVPPLVFSTLKLVRRLNGNNKTTDKEQITATLTKIFQMLNQVIEALSDIPAPEVALRLYLQCAQAANDCELEPVAYEFFTQAYILYEEEISDSRSQITAIHLIVGTLQMMHVFGIENRDTLTHKATGYSAKLLKKLDQCRAVYSCSHLYWVDKLEAVKDGERVLRCLKRALRIASAAQQMTNATRGVGGSSALFVEILNKHIYFFEKGNTHVTADSIQSLIDLVKEEMKSAASTSDPTVAAFFASTLRYIQFLRQKGGVVGEKYNSIKF</sequence>